<comment type="function">
    <text evidence="8">Toxic component of a toxin-antitoxin (TA) system. An RNase.</text>
</comment>
<keyword evidence="5 8" id="KW-0378">Hydrolase</keyword>
<dbReference type="EMBL" id="CP074405">
    <property type="protein sequence ID" value="QVI63128.1"/>
    <property type="molecule type" value="Genomic_DNA"/>
</dbReference>
<dbReference type="EC" id="3.1.-.-" evidence="8"/>
<evidence type="ECO:0000313" key="10">
    <source>
        <dbReference type="EMBL" id="QVI63128.1"/>
    </source>
</evidence>
<keyword evidence="4 8" id="KW-0479">Metal-binding</keyword>
<dbReference type="Gene3D" id="3.40.50.1010">
    <property type="entry name" value="5'-nuclease"/>
    <property type="match status" value="1"/>
</dbReference>
<keyword evidence="6 8" id="KW-0460">Magnesium</keyword>
<keyword evidence="3 8" id="KW-0540">Nuclease</keyword>
<evidence type="ECO:0000313" key="11">
    <source>
        <dbReference type="Proteomes" id="UP000677804"/>
    </source>
</evidence>
<dbReference type="RefSeq" id="WP_207342365.1">
    <property type="nucleotide sequence ID" value="NZ_CP074405.1"/>
</dbReference>
<feature type="domain" description="PIN" evidence="9">
    <location>
        <begin position="6"/>
        <end position="119"/>
    </location>
</feature>
<feature type="binding site" evidence="8">
    <location>
        <position position="8"/>
    </location>
    <ligand>
        <name>Mg(2+)</name>
        <dbReference type="ChEBI" id="CHEBI:18420"/>
    </ligand>
</feature>
<keyword evidence="8" id="KW-0800">Toxin</keyword>
<dbReference type="InterPro" id="IPR022907">
    <property type="entry name" value="VapC_family"/>
</dbReference>
<evidence type="ECO:0000256" key="4">
    <source>
        <dbReference type="ARBA" id="ARBA00022723"/>
    </source>
</evidence>
<comment type="similarity">
    <text evidence="7 8">Belongs to the PINc/VapC protein family.</text>
</comment>
<dbReference type="PANTHER" id="PTHR33653:SF1">
    <property type="entry name" value="RIBONUCLEASE VAPC2"/>
    <property type="match status" value="1"/>
</dbReference>
<evidence type="ECO:0000256" key="1">
    <source>
        <dbReference type="ARBA" id="ARBA00001946"/>
    </source>
</evidence>
<evidence type="ECO:0000256" key="6">
    <source>
        <dbReference type="ARBA" id="ARBA00022842"/>
    </source>
</evidence>
<keyword evidence="2 8" id="KW-1277">Toxin-antitoxin system</keyword>
<gene>
    <name evidence="8" type="primary">vapC</name>
    <name evidence="10" type="ORF">KG103_04230</name>
</gene>
<dbReference type="InterPro" id="IPR002716">
    <property type="entry name" value="PIN_dom"/>
</dbReference>
<name>A0ABX8D6R1_9CELL</name>
<accession>A0ABX8D6R1</accession>
<dbReference type="InterPro" id="IPR050556">
    <property type="entry name" value="Type_II_TA_system_RNase"/>
</dbReference>
<comment type="cofactor">
    <cofactor evidence="1 8">
        <name>Mg(2+)</name>
        <dbReference type="ChEBI" id="CHEBI:18420"/>
    </cofactor>
</comment>
<dbReference type="InterPro" id="IPR029060">
    <property type="entry name" value="PIN-like_dom_sf"/>
</dbReference>
<feature type="binding site" evidence="8">
    <location>
        <position position="99"/>
    </location>
    <ligand>
        <name>Mg(2+)</name>
        <dbReference type="ChEBI" id="CHEBI:18420"/>
    </ligand>
</feature>
<evidence type="ECO:0000256" key="5">
    <source>
        <dbReference type="ARBA" id="ARBA00022801"/>
    </source>
</evidence>
<evidence type="ECO:0000256" key="3">
    <source>
        <dbReference type="ARBA" id="ARBA00022722"/>
    </source>
</evidence>
<dbReference type="Pfam" id="PF01850">
    <property type="entry name" value="PIN"/>
    <property type="match status" value="1"/>
</dbReference>
<evidence type="ECO:0000256" key="8">
    <source>
        <dbReference type="HAMAP-Rule" id="MF_00265"/>
    </source>
</evidence>
<evidence type="ECO:0000256" key="7">
    <source>
        <dbReference type="ARBA" id="ARBA00038093"/>
    </source>
</evidence>
<proteinExistence type="inferred from homology"/>
<reference evidence="10 11" key="1">
    <citation type="submission" date="2021-05" db="EMBL/GenBank/DDBJ databases">
        <title>Novel species in genus Cellulomonas.</title>
        <authorList>
            <person name="Zhang G."/>
        </authorList>
    </citation>
    <scope>NUCLEOTIDE SEQUENCE [LARGE SCALE GENOMIC DNA]</scope>
    <source>
        <strain evidence="11">zg-ZUI222</strain>
    </source>
</reference>
<dbReference type="HAMAP" id="MF_00265">
    <property type="entry name" value="VapC_Nob1"/>
    <property type="match status" value="1"/>
</dbReference>
<evidence type="ECO:0000256" key="2">
    <source>
        <dbReference type="ARBA" id="ARBA00022649"/>
    </source>
</evidence>
<keyword evidence="11" id="KW-1185">Reference proteome</keyword>
<sequence length="139" mass="14820">MARRLIFDTSTLIAYERGTVDRASLDDDDDLAIAAVTVAAFRTGIELTDTAARAADRARVLAAITSAVTVLDYTERTAVQHARLIAHVRRTGEPRGAHDLIIAAHAAEDGRAVAAYDLRARFGDLPGVGTVGVPGARRR</sequence>
<dbReference type="SUPFAM" id="SSF88723">
    <property type="entry name" value="PIN domain-like"/>
    <property type="match status" value="1"/>
</dbReference>
<dbReference type="Proteomes" id="UP000677804">
    <property type="component" value="Chromosome"/>
</dbReference>
<evidence type="ECO:0000259" key="9">
    <source>
        <dbReference type="Pfam" id="PF01850"/>
    </source>
</evidence>
<dbReference type="PANTHER" id="PTHR33653">
    <property type="entry name" value="RIBONUCLEASE VAPC2"/>
    <property type="match status" value="1"/>
</dbReference>
<protein>
    <recommendedName>
        <fullName evidence="8">Ribonuclease VapC</fullName>
        <shortName evidence="8">RNase VapC</shortName>
        <ecNumber evidence="8">3.1.-.-</ecNumber>
    </recommendedName>
    <alternativeName>
        <fullName evidence="8">Toxin VapC</fullName>
    </alternativeName>
</protein>
<organism evidence="10 11">
    <name type="scientific">Cellulomonas wangleii</name>
    <dbReference type="NCBI Taxonomy" id="2816956"/>
    <lineage>
        <taxon>Bacteria</taxon>
        <taxon>Bacillati</taxon>
        <taxon>Actinomycetota</taxon>
        <taxon>Actinomycetes</taxon>
        <taxon>Micrococcales</taxon>
        <taxon>Cellulomonadaceae</taxon>
        <taxon>Cellulomonas</taxon>
    </lineage>
</organism>